<dbReference type="PANTHER" id="PTHR30489">
    <property type="entry name" value="LIPOPROTEIN-RELEASING SYSTEM TRANSMEMBRANE PROTEIN LOLE"/>
    <property type="match status" value="1"/>
</dbReference>
<feature type="transmembrane region" description="Helical" evidence="7">
    <location>
        <begin position="433"/>
        <end position="456"/>
    </location>
</feature>
<evidence type="ECO:0000256" key="5">
    <source>
        <dbReference type="ARBA" id="ARBA00022989"/>
    </source>
</evidence>
<name>A0A8H9KYD6_9MICO</name>
<keyword evidence="12" id="KW-1185">Reference proteome</keyword>
<dbReference type="EMBL" id="BMOI01000003">
    <property type="protein sequence ID" value="GGK95036.1"/>
    <property type="molecule type" value="Genomic_DNA"/>
</dbReference>
<feature type="transmembrane region" description="Helical" evidence="7">
    <location>
        <begin position="852"/>
        <end position="874"/>
    </location>
</feature>
<feature type="transmembrane region" description="Helical" evidence="7">
    <location>
        <begin position="330"/>
        <end position="361"/>
    </location>
</feature>
<evidence type="ECO:0000256" key="3">
    <source>
        <dbReference type="ARBA" id="ARBA00022475"/>
    </source>
</evidence>
<evidence type="ECO:0000256" key="4">
    <source>
        <dbReference type="ARBA" id="ARBA00022692"/>
    </source>
</evidence>
<dbReference type="Proteomes" id="UP000746584">
    <property type="component" value="Unassembled WGS sequence"/>
</dbReference>
<dbReference type="GO" id="GO:0044874">
    <property type="term" value="P:lipoprotein localization to outer membrane"/>
    <property type="evidence" value="ECO:0007669"/>
    <property type="project" value="TreeGrafter"/>
</dbReference>
<evidence type="ECO:0000256" key="6">
    <source>
        <dbReference type="ARBA" id="ARBA00023136"/>
    </source>
</evidence>
<comment type="subcellular location">
    <subcellularLocation>
        <location evidence="1">Cell membrane</location>
        <topology evidence="1">Multi-pass membrane protein</topology>
    </subcellularLocation>
</comment>
<evidence type="ECO:0000313" key="10">
    <source>
        <dbReference type="EMBL" id="MBM7803223.1"/>
    </source>
</evidence>
<dbReference type="PANTHER" id="PTHR30489:SF0">
    <property type="entry name" value="LIPOPROTEIN-RELEASING SYSTEM TRANSMEMBRANE PROTEIN LOLE"/>
    <property type="match status" value="1"/>
</dbReference>
<proteinExistence type="inferred from homology"/>
<dbReference type="GO" id="GO:0098797">
    <property type="term" value="C:plasma membrane protein complex"/>
    <property type="evidence" value="ECO:0007669"/>
    <property type="project" value="TreeGrafter"/>
</dbReference>
<accession>A0A8H9KYD6</accession>
<protein>
    <submittedName>
        <fullName evidence="10">ABC-type lipoprotein release transport system permease subunit</fullName>
    </submittedName>
</protein>
<dbReference type="Pfam" id="PF02687">
    <property type="entry name" value="FtsX"/>
    <property type="match status" value="2"/>
</dbReference>
<feature type="transmembrane region" description="Helical" evidence="7">
    <location>
        <begin position="468"/>
        <end position="500"/>
    </location>
</feature>
<keyword evidence="10" id="KW-0449">Lipoprotein</keyword>
<feature type="transmembrane region" description="Helical" evidence="7">
    <location>
        <begin position="281"/>
        <end position="309"/>
    </location>
</feature>
<evidence type="ECO:0000256" key="1">
    <source>
        <dbReference type="ARBA" id="ARBA00004651"/>
    </source>
</evidence>
<feature type="transmembrane region" description="Helical" evidence="7">
    <location>
        <begin position="894"/>
        <end position="916"/>
    </location>
</feature>
<feature type="transmembrane region" description="Helical" evidence="7">
    <location>
        <begin position="521"/>
        <end position="542"/>
    </location>
</feature>
<dbReference type="AlphaFoldDB" id="A0A8H9KYD6"/>
<dbReference type="EMBL" id="JAFBCG010000001">
    <property type="protein sequence ID" value="MBM7803223.1"/>
    <property type="molecule type" value="Genomic_DNA"/>
</dbReference>
<sequence>MIRLRPALRLGRRMAFAKTGRAALVVALIGLPTMGFAGVSVLFASTQATTAEQLRYDLGHAQAQMTTQQPDARGMRQDPVHWTNIQTEEDSPAANADDDTPYADVTEYVPKGAISIPVTTTDVVLRGAHGPIGTTATLGETWDPVLDGRWHVLDGTAPTARDQAMMTPAMLAKTGLHIGDTLDVTDPVTKRFTITGTMRDLGQDPDESAVYLPWRSIAADAAPISTGRSDAGAVTVYLPTVAPTWSEIKRLNDHGIVVQSRPVVLDPPDERVDGFSGPQSLGWYVAGLGLVGVFALFEVGLLAGAAFLVGTRADARSYAILTSVGAERGVVRSVVAGSGLVLGTAGAVLGTGLGIGIGALAFHLLDDGNVNAFPGLHVPGVMLLCIAVAGVLAGVLSSLTAARAATRVNVLAGLRGSLRPETPSRAATRRRRAWGPLLIVVGAVMTLACGIGVLVLNDRPEQSGQRDHWAWVVGAGVAIGPCLVQLGVAICSPWVLALVARVSSRFGLAARMAGRDARRNPVRTVPVLASVMSVVFVASVVITSNASQHAQYVRDYEYKSAVGVATADIQRLDSRSFPQGYDAAVTARAAEVSARVFDHDRIRVLGTVDEQPTEEPSTLTQLHLWERPTGCGDEFCGSWLEPGGSQHVLTGTVDDYAVLSGHRPSAEVRDALADGRAVSLWPEYVHDGAVRLDTFHHRSWEDATSPDPEHPDATTTIPAVLDEQDPPIQIGVFMTKATAERYRVPAVDGILVTRLDGEVSPEQFGELASAWQSYGGSARAQASAPTFFYESGPVDASAPVRALALALAAAVTIGATAVAIGLARADGRRDDEVLDAIGAAPRLRRRTTAWQAAILTTVGAVVGTVLGLLPIRALTLRFDAGPAGTSHMPFVADWPVLALLAIGLPVVVTFGTWLTAGRSRRLALRRAH</sequence>
<feature type="transmembrane region" description="Helical" evidence="7">
    <location>
        <begin position="381"/>
        <end position="402"/>
    </location>
</feature>
<feature type="domain" description="ABC3 transporter permease C-terminal" evidence="8">
    <location>
        <begin position="291"/>
        <end position="409"/>
    </location>
</feature>
<dbReference type="InterPro" id="IPR051447">
    <property type="entry name" value="Lipoprotein-release_system"/>
</dbReference>
<comment type="similarity">
    <text evidence="2">Belongs to the ABC-4 integral membrane protein family. LolC/E subfamily.</text>
</comment>
<organism evidence="9 11">
    <name type="scientific">Curtobacterium luteum</name>
    <dbReference type="NCBI Taxonomy" id="33881"/>
    <lineage>
        <taxon>Bacteria</taxon>
        <taxon>Bacillati</taxon>
        <taxon>Actinomycetota</taxon>
        <taxon>Actinomycetes</taxon>
        <taxon>Micrococcales</taxon>
        <taxon>Microbacteriaceae</taxon>
        <taxon>Curtobacterium</taxon>
    </lineage>
</organism>
<keyword evidence="4 7" id="KW-0812">Transmembrane</keyword>
<evidence type="ECO:0000259" key="8">
    <source>
        <dbReference type="Pfam" id="PF02687"/>
    </source>
</evidence>
<dbReference type="InterPro" id="IPR003838">
    <property type="entry name" value="ABC3_permease_C"/>
</dbReference>
<feature type="domain" description="ABC3 transporter permease C-terminal" evidence="8">
    <location>
        <begin position="803"/>
        <end position="921"/>
    </location>
</feature>
<evidence type="ECO:0000256" key="2">
    <source>
        <dbReference type="ARBA" id="ARBA00005236"/>
    </source>
</evidence>
<feature type="transmembrane region" description="Helical" evidence="7">
    <location>
        <begin position="802"/>
        <end position="823"/>
    </location>
</feature>
<keyword evidence="3" id="KW-1003">Cell membrane</keyword>
<keyword evidence="5 7" id="KW-1133">Transmembrane helix</keyword>
<reference evidence="9" key="1">
    <citation type="journal article" date="2014" name="Int. J. Syst. Evol. Microbiol.">
        <title>Complete genome sequence of Corynebacterium casei LMG S-19264T (=DSM 44701T), isolated from a smear-ripened cheese.</title>
        <authorList>
            <consortium name="US DOE Joint Genome Institute (JGI-PGF)"/>
            <person name="Walter F."/>
            <person name="Albersmeier A."/>
            <person name="Kalinowski J."/>
            <person name="Ruckert C."/>
        </authorList>
    </citation>
    <scope>NUCLEOTIDE SEQUENCE</scope>
    <source>
        <strain evidence="9">JCM 1480</strain>
    </source>
</reference>
<gene>
    <name evidence="9" type="ORF">GCM10009769_11310</name>
    <name evidence="10" type="ORF">JOE58_002474</name>
</gene>
<reference evidence="9" key="2">
    <citation type="submission" date="2020-09" db="EMBL/GenBank/DDBJ databases">
        <authorList>
            <person name="Sun Q."/>
            <person name="Ohkuma M."/>
        </authorList>
    </citation>
    <scope>NUCLEOTIDE SEQUENCE</scope>
    <source>
        <strain evidence="9">JCM 1480</strain>
    </source>
</reference>
<evidence type="ECO:0000313" key="11">
    <source>
        <dbReference type="Proteomes" id="UP000648535"/>
    </source>
</evidence>
<comment type="caution">
    <text evidence="9">The sequence shown here is derived from an EMBL/GenBank/DDBJ whole genome shotgun (WGS) entry which is preliminary data.</text>
</comment>
<evidence type="ECO:0000313" key="12">
    <source>
        <dbReference type="Proteomes" id="UP000746584"/>
    </source>
</evidence>
<evidence type="ECO:0000313" key="9">
    <source>
        <dbReference type="EMBL" id="GGK95036.1"/>
    </source>
</evidence>
<dbReference type="Proteomes" id="UP000648535">
    <property type="component" value="Unassembled WGS sequence"/>
</dbReference>
<evidence type="ECO:0000256" key="7">
    <source>
        <dbReference type="SAM" id="Phobius"/>
    </source>
</evidence>
<keyword evidence="6 7" id="KW-0472">Membrane</keyword>
<reference evidence="10 12" key="3">
    <citation type="submission" date="2021-01" db="EMBL/GenBank/DDBJ databases">
        <title>Sequencing the genomes of 1000 actinobacteria strains.</title>
        <authorList>
            <person name="Klenk H.-P."/>
        </authorList>
    </citation>
    <scope>NUCLEOTIDE SEQUENCE [LARGE SCALE GENOMIC DNA]</scope>
    <source>
        <strain evidence="10 12">DSM 20542</strain>
    </source>
</reference>
<dbReference type="RefSeq" id="WP_175328373.1">
    <property type="nucleotide sequence ID" value="NZ_BMOI01000003.1"/>
</dbReference>